<evidence type="ECO:0000256" key="3">
    <source>
        <dbReference type="ARBA" id="ARBA00022692"/>
    </source>
</evidence>
<dbReference type="Proteomes" id="UP000198287">
    <property type="component" value="Unassembled WGS sequence"/>
</dbReference>
<dbReference type="OrthoDB" id="5979286at2759"/>
<proteinExistence type="inferred from homology"/>
<evidence type="ECO:0000313" key="9">
    <source>
        <dbReference type="EMBL" id="OXA56524.1"/>
    </source>
</evidence>
<evidence type="ECO:0000256" key="5">
    <source>
        <dbReference type="ARBA" id="ARBA00023136"/>
    </source>
</evidence>
<keyword evidence="3 6" id="KW-0812">Transmembrane</keyword>
<evidence type="ECO:0000256" key="6">
    <source>
        <dbReference type="RuleBase" id="RU367089"/>
    </source>
</evidence>
<dbReference type="EMBL" id="LNIX01000004">
    <property type="protein sequence ID" value="OXA56524.1"/>
    <property type="molecule type" value="Genomic_DNA"/>
</dbReference>
<protein>
    <recommendedName>
        <fullName evidence="6">Pecanex-like protein</fullName>
    </recommendedName>
</protein>
<feature type="region of interest" description="Disordered" evidence="7">
    <location>
        <begin position="822"/>
        <end position="847"/>
    </location>
</feature>
<comment type="subcellular location">
    <subcellularLocation>
        <location evidence="1 6">Membrane</location>
        <topology evidence="1 6">Multi-pass membrane protein</topology>
    </subcellularLocation>
</comment>
<organism evidence="9 10">
    <name type="scientific">Folsomia candida</name>
    <name type="common">Springtail</name>
    <dbReference type="NCBI Taxonomy" id="158441"/>
    <lineage>
        <taxon>Eukaryota</taxon>
        <taxon>Metazoa</taxon>
        <taxon>Ecdysozoa</taxon>
        <taxon>Arthropoda</taxon>
        <taxon>Hexapoda</taxon>
        <taxon>Collembola</taxon>
        <taxon>Entomobryomorpha</taxon>
        <taxon>Isotomoidea</taxon>
        <taxon>Isotomidae</taxon>
        <taxon>Proisotominae</taxon>
        <taxon>Folsomia</taxon>
    </lineage>
</organism>
<sequence length="1226" mass="136692">MAPPLISEYKLTFVLKRLLETFVGGLRLCSPVSFVVIQILLFSTPALLVSVVNLAAGGSSTEWKSAIILTSSFLFDFFLSLVILLLKRGRSNIVQSLPSLRVSDAISENGGGESGTTNSTPGGIRHEHITSFLSQEDMVPNEGCHKPSTWIYIAPNPTFSISCVVTLLLSALSFGLCTPLMISEVISPVLRGLAIFAMCNARYSSIINSPSEIVNFDTVAPEKRHVLYRTFYTLLIGLSYFVFAQISRDPLDHCVMSLLAGILAFFPLLWGLGILPDTDAIFPWALGMLLLILGGTSPSFHYAGTLLSLIVVIICPIIVFIVTQESIKIVLAECICGYIISCDTGRLIAVKSTLCEETPTKSFLNQLIFPFFNIIASLACVSVSWLYLGQGSSTFAAEITLLTTTLTITCVSWAFRYFAMSTELKNKKVLVPIHILHGSVTFLLHIWLTICIEHEKIAWSSVKMISEEESQSLLRLVPYLLSIRGFALAISEPRKSCLDFSVAFMLRHFYLEEAKSSFVLLLFICSLVTGRIKRFFRAWKTFCSIWYAFCISILMGSKKAKLVVACLLLLPVSLWSLLVAVIVEGMTLIPLFTLPIFILQSPRPSTFWSEGWFPVKKKIANAKRGVIKHVVHEVETLDWKIYAEIGPLLAGSLGRKAHMTKFALERGDVFLARYEDRLLFIRVISSGWNFAYLQIKGLEMQEQTSCHHHEAAKVDEIFDAVLSDERSTCSKLILDLLSLLILSPMCSLSLPTYSEAKSNIFALSIPEEKATFRDIFSRAFSYMWIKNNPALKGESYQNGITSRKSVVGTQISSNSFISTGAADNAIPSTDGNSGGSGENSASSATMTPVKNEQFSVKHALLNFTKPTLAFFKRMDSADRKNSTTTIVIPATVEEAETNAGDQPNNNSVDNNFDSDMKSEEEEIPEVIRRRSVISRQSTIQSQSEYSMGRRFSTTTPLPARLVDVESETSHPVVNNISGGGGVPTGGRDRLTTIWVKLCVGDVLPSNAVKARVEKICNNVWETVVGVDDENEIELSHFFQDDFLLKLKKLAASPRVDMAQITLKAFRYACKLTLDEVFSTTDYSSKVVTFDADMEEEIFTQLNLFEREYEFCSPQEIPFWIQQNSSHIITMHKSEEKSVMRILNYEPQGVEFKLGQLDQFSVEGIWANLNLELLYLTSDDDERFSIQNDRVLLRNMMTQCAKPPLGYPVYDALFRVNLHNFKVTQIT</sequence>
<reference evidence="9 10" key="1">
    <citation type="submission" date="2015-12" db="EMBL/GenBank/DDBJ databases">
        <title>The genome of Folsomia candida.</title>
        <authorList>
            <person name="Faddeeva A."/>
            <person name="Derks M.F."/>
            <person name="Anvar Y."/>
            <person name="Smit S."/>
            <person name="Van Straalen N."/>
            <person name="Roelofs D."/>
        </authorList>
    </citation>
    <scope>NUCLEOTIDE SEQUENCE [LARGE SCALE GENOMIC DNA]</scope>
    <source>
        <strain evidence="9 10">VU population</strain>
        <tissue evidence="9">Whole body</tissue>
    </source>
</reference>
<feature type="transmembrane region" description="Helical" evidence="6">
    <location>
        <begin position="514"/>
        <end position="532"/>
    </location>
</feature>
<feature type="transmembrane region" description="Helical" evidence="6">
    <location>
        <begin position="304"/>
        <end position="323"/>
    </location>
</feature>
<feature type="transmembrane region" description="Helical" evidence="6">
    <location>
        <begin position="66"/>
        <end position="86"/>
    </location>
</feature>
<dbReference type="InterPro" id="IPR007735">
    <property type="entry name" value="Pecanex_C"/>
</dbReference>
<evidence type="ECO:0000256" key="4">
    <source>
        <dbReference type="ARBA" id="ARBA00022989"/>
    </source>
</evidence>
<feature type="transmembrane region" description="Helical" evidence="6">
    <location>
        <begin position="562"/>
        <end position="583"/>
    </location>
</feature>
<dbReference type="PANTHER" id="PTHR12372">
    <property type="entry name" value="PECANEX"/>
    <property type="match status" value="1"/>
</dbReference>
<feature type="region of interest" description="Disordered" evidence="7">
    <location>
        <begin position="897"/>
        <end position="917"/>
    </location>
</feature>
<dbReference type="OMA" id="TICIEHE"/>
<dbReference type="PANTHER" id="PTHR12372:SF6">
    <property type="entry name" value="PECANEX-LIKE PROTEIN 4"/>
    <property type="match status" value="1"/>
</dbReference>
<feature type="transmembrane region" description="Helical" evidence="6">
    <location>
        <begin position="435"/>
        <end position="452"/>
    </location>
</feature>
<evidence type="ECO:0000256" key="7">
    <source>
        <dbReference type="SAM" id="MobiDB-lite"/>
    </source>
</evidence>
<keyword evidence="5 6" id="KW-0472">Membrane</keyword>
<feature type="transmembrane region" description="Helical" evidence="6">
    <location>
        <begin position="32"/>
        <end position="54"/>
    </location>
</feature>
<feature type="transmembrane region" description="Helical" evidence="6">
    <location>
        <begin position="159"/>
        <end position="182"/>
    </location>
</feature>
<feature type="compositionally biased region" description="Low complexity" evidence="7">
    <location>
        <begin position="904"/>
        <end position="913"/>
    </location>
</feature>
<feature type="domain" description="Pecanex C-terminal" evidence="8">
    <location>
        <begin position="1064"/>
        <end position="1209"/>
    </location>
</feature>
<feature type="transmembrane region" description="Helical" evidence="6">
    <location>
        <begin position="367"/>
        <end position="388"/>
    </location>
</feature>
<dbReference type="AlphaFoldDB" id="A0A226EHL5"/>
<dbReference type="Pfam" id="PF05041">
    <property type="entry name" value="Pecanex_C"/>
    <property type="match status" value="1"/>
</dbReference>
<evidence type="ECO:0000313" key="10">
    <source>
        <dbReference type="Proteomes" id="UP000198287"/>
    </source>
</evidence>
<evidence type="ECO:0000256" key="1">
    <source>
        <dbReference type="ARBA" id="ARBA00004141"/>
    </source>
</evidence>
<evidence type="ECO:0000256" key="2">
    <source>
        <dbReference type="ARBA" id="ARBA00010170"/>
    </source>
</evidence>
<evidence type="ECO:0000259" key="8">
    <source>
        <dbReference type="Pfam" id="PF05041"/>
    </source>
</evidence>
<dbReference type="GO" id="GO:0016020">
    <property type="term" value="C:membrane"/>
    <property type="evidence" value="ECO:0007669"/>
    <property type="project" value="UniProtKB-SubCell"/>
</dbReference>
<accession>A0A226EHL5</accession>
<gene>
    <name evidence="9" type="ORF">Fcan01_09587</name>
</gene>
<comment type="similarity">
    <text evidence="2 6">Belongs to the pecanex family.</text>
</comment>
<feature type="transmembrane region" description="Helical" evidence="6">
    <location>
        <begin position="226"/>
        <end position="243"/>
    </location>
</feature>
<dbReference type="InterPro" id="IPR039797">
    <property type="entry name" value="Pecanex"/>
</dbReference>
<name>A0A226EHL5_FOLCA</name>
<keyword evidence="10" id="KW-1185">Reference proteome</keyword>
<feature type="transmembrane region" description="Helical" evidence="6">
    <location>
        <begin position="395"/>
        <end position="415"/>
    </location>
</feature>
<feature type="transmembrane region" description="Helical" evidence="6">
    <location>
        <begin position="255"/>
        <end position="275"/>
    </location>
</feature>
<comment type="caution">
    <text evidence="9">The sequence shown here is derived from an EMBL/GenBank/DDBJ whole genome shotgun (WGS) entry which is preliminary data.</text>
</comment>
<keyword evidence="4 6" id="KW-1133">Transmembrane helix</keyword>